<sequence length="87" mass="10136">RTVTGRQQLYQDHQWMRDFGESLIAYRPPINTRTVHDIMGKKGNGNKEKALNWITPHQKWGIHSTYSENLLMLTLSRGGPIVWMSEI</sequence>
<dbReference type="Gene3D" id="3.40.50.12440">
    <property type="match status" value="1"/>
</dbReference>
<gene>
    <name evidence="1" type="ORF">HKB16_06635</name>
</gene>
<reference evidence="1 2" key="1">
    <citation type="submission" date="2020-04" db="EMBL/GenBank/DDBJ databases">
        <title>Whole-genome sequencing of Vibrio spp. from China reveals different genetic environments of blaCTX-M-14 among diverse lineages.</title>
        <authorList>
            <person name="Zheng Z."/>
            <person name="Ye L."/>
            <person name="Chen S."/>
        </authorList>
    </citation>
    <scope>NUCLEOTIDE SEQUENCE [LARGE SCALE GENOMIC DNA]</scope>
    <source>
        <strain evidence="1 2">Vb0551</strain>
    </source>
</reference>
<accession>A0A7Y0SFG7</accession>
<organism evidence="1 2">
    <name type="scientific">Vibrio parahaemolyticus</name>
    <dbReference type="NCBI Taxonomy" id="670"/>
    <lineage>
        <taxon>Bacteria</taxon>
        <taxon>Pseudomonadati</taxon>
        <taxon>Pseudomonadota</taxon>
        <taxon>Gammaproteobacteria</taxon>
        <taxon>Vibrionales</taxon>
        <taxon>Vibrionaceae</taxon>
        <taxon>Vibrio</taxon>
    </lineage>
</organism>
<evidence type="ECO:0000313" key="2">
    <source>
        <dbReference type="Proteomes" id="UP000518904"/>
    </source>
</evidence>
<dbReference type="AlphaFoldDB" id="A0A7Y0SFG7"/>
<feature type="non-terminal residue" evidence="1">
    <location>
        <position position="1"/>
    </location>
</feature>
<dbReference type="EMBL" id="JABCLB010000800">
    <property type="protein sequence ID" value="NMU82557.1"/>
    <property type="molecule type" value="Genomic_DNA"/>
</dbReference>
<dbReference type="InterPro" id="IPR009010">
    <property type="entry name" value="Asp_de-COase-like_dom_sf"/>
</dbReference>
<dbReference type="Proteomes" id="UP000518904">
    <property type="component" value="Unassembled WGS sequence"/>
</dbReference>
<evidence type="ECO:0000313" key="1">
    <source>
        <dbReference type="EMBL" id="NMU82557.1"/>
    </source>
</evidence>
<evidence type="ECO:0008006" key="3">
    <source>
        <dbReference type="Google" id="ProtNLM"/>
    </source>
</evidence>
<feature type="non-terminal residue" evidence="1">
    <location>
        <position position="87"/>
    </location>
</feature>
<comment type="caution">
    <text evidence="1">The sequence shown here is derived from an EMBL/GenBank/DDBJ whole genome shotgun (WGS) entry which is preliminary data.</text>
</comment>
<name>A0A7Y0SFG7_VIBPH</name>
<protein>
    <recommendedName>
        <fullName evidence="3">Nitrate reductase subunit alpha</fullName>
    </recommendedName>
</protein>
<dbReference type="SUPFAM" id="SSF50692">
    <property type="entry name" value="ADC-like"/>
    <property type="match status" value="1"/>
</dbReference>
<proteinExistence type="predicted"/>